<dbReference type="EMBL" id="RRYP01000644">
    <property type="protein sequence ID" value="TNV87072.1"/>
    <property type="molecule type" value="Genomic_DNA"/>
</dbReference>
<organism evidence="1 2">
    <name type="scientific">Halteria grandinella</name>
    <dbReference type="NCBI Taxonomy" id="5974"/>
    <lineage>
        <taxon>Eukaryota</taxon>
        <taxon>Sar</taxon>
        <taxon>Alveolata</taxon>
        <taxon>Ciliophora</taxon>
        <taxon>Intramacronucleata</taxon>
        <taxon>Spirotrichea</taxon>
        <taxon>Stichotrichia</taxon>
        <taxon>Sporadotrichida</taxon>
        <taxon>Halteriidae</taxon>
        <taxon>Halteria</taxon>
    </lineage>
</organism>
<evidence type="ECO:0000313" key="2">
    <source>
        <dbReference type="Proteomes" id="UP000785679"/>
    </source>
</evidence>
<evidence type="ECO:0000313" key="1">
    <source>
        <dbReference type="EMBL" id="TNV87072.1"/>
    </source>
</evidence>
<reference evidence="1" key="1">
    <citation type="submission" date="2019-06" db="EMBL/GenBank/DDBJ databases">
        <authorList>
            <person name="Zheng W."/>
        </authorList>
    </citation>
    <scope>NUCLEOTIDE SEQUENCE</scope>
    <source>
        <strain evidence="1">QDHG01</strain>
    </source>
</reference>
<sequence length="73" mass="8538">MISFSSLQGSKLRQQLPYTMKHCRLESLFSLIFQLNYPKMRLPNWSQLKNQGTTQVTLQSLLICSSTYSCKKY</sequence>
<dbReference type="Proteomes" id="UP000785679">
    <property type="component" value="Unassembled WGS sequence"/>
</dbReference>
<comment type="caution">
    <text evidence="1">The sequence shown here is derived from an EMBL/GenBank/DDBJ whole genome shotgun (WGS) entry which is preliminary data.</text>
</comment>
<accession>A0A8J8P4R1</accession>
<dbReference type="AlphaFoldDB" id="A0A8J8P4R1"/>
<keyword evidence="2" id="KW-1185">Reference proteome</keyword>
<proteinExistence type="predicted"/>
<name>A0A8J8P4R1_HALGN</name>
<gene>
    <name evidence="1" type="ORF">FGO68_gene14903</name>
</gene>
<protein>
    <submittedName>
        <fullName evidence="1">Uncharacterized protein</fullName>
    </submittedName>
</protein>